<dbReference type="GO" id="GO:0004176">
    <property type="term" value="F:ATP-dependent peptidase activity"/>
    <property type="evidence" value="ECO:0007669"/>
    <property type="project" value="InterPro"/>
</dbReference>
<dbReference type="GO" id="GO:0006508">
    <property type="term" value="P:proteolysis"/>
    <property type="evidence" value="ECO:0007669"/>
    <property type="project" value="InterPro"/>
</dbReference>
<dbReference type="EMBL" id="FONV01000021">
    <property type="protein sequence ID" value="SFF77881.1"/>
    <property type="molecule type" value="Genomic_DNA"/>
</dbReference>
<dbReference type="RefSeq" id="WP_143134126.1">
    <property type="nucleotide sequence ID" value="NZ_BOMT01000073.1"/>
</dbReference>
<dbReference type="Pfam" id="PF05362">
    <property type="entry name" value="Lon_C"/>
    <property type="match status" value="1"/>
</dbReference>
<evidence type="ECO:0000259" key="1">
    <source>
        <dbReference type="Pfam" id="PF05362"/>
    </source>
</evidence>
<dbReference type="SUPFAM" id="SSF54211">
    <property type="entry name" value="Ribosomal protein S5 domain 2-like"/>
    <property type="match status" value="1"/>
</dbReference>
<dbReference type="Gene3D" id="3.30.230.10">
    <property type="match status" value="1"/>
</dbReference>
<keyword evidence="3" id="KW-1185">Reference proteome</keyword>
<sequence>MPKRGVLVGVGAVVTALLVVGAWFAPVPYVIREPGPVLDVLGPEVITVTGADVSASTGQLLLTTVEVIDGIDAAAAARIWFDDRDALIPREAIFPAGQSTEQVVQTNQEMFATSENTAIDVALGKVGRPAGVRVAIKVDEVGGPSAGLMLTLGIIDKLTAADLTGGHVIAGTGQIAADGTVGPIGGITQKLYGADVDWFLVPAANCAEALGVVPPGLTLARVATVDDALLALRTIAAGGRPATC</sequence>
<feature type="domain" description="Lon proteolytic" evidence="1">
    <location>
        <begin position="143"/>
        <end position="208"/>
    </location>
</feature>
<proteinExistence type="predicted"/>
<accession>A0A1I2LLB9</accession>
<evidence type="ECO:0000313" key="3">
    <source>
        <dbReference type="Proteomes" id="UP000199645"/>
    </source>
</evidence>
<dbReference type="InterPro" id="IPR020568">
    <property type="entry name" value="Ribosomal_Su5_D2-typ_SF"/>
</dbReference>
<dbReference type="InterPro" id="IPR014721">
    <property type="entry name" value="Ribsml_uS5_D2-typ_fold_subgr"/>
</dbReference>
<gene>
    <name evidence="2" type="ORF">SAMN05421541_121131</name>
</gene>
<dbReference type="Proteomes" id="UP000199645">
    <property type="component" value="Unassembled WGS sequence"/>
</dbReference>
<dbReference type="InterPro" id="IPR008269">
    <property type="entry name" value="Lon_proteolytic"/>
</dbReference>
<organism evidence="2 3">
    <name type="scientific">Actinoplanes philippinensis</name>
    <dbReference type="NCBI Taxonomy" id="35752"/>
    <lineage>
        <taxon>Bacteria</taxon>
        <taxon>Bacillati</taxon>
        <taxon>Actinomycetota</taxon>
        <taxon>Actinomycetes</taxon>
        <taxon>Micromonosporales</taxon>
        <taxon>Micromonosporaceae</taxon>
        <taxon>Actinoplanes</taxon>
    </lineage>
</organism>
<dbReference type="STRING" id="35752.SAMN05421541_121131"/>
<reference evidence="2 3" key="1">
    <citation type="submission" date="2016-10" db="EMBL/GenBank/DDBJ databases">
        <authorList>
            <person name="de Groot N.N."/>
        </authorList>
    </citation>
    <scope>NUCLEOTIDE SEQUENCE [LARGE SCALE GENOMIC DNA]</scope>
    <source>
        <strain evidence="2 3">DSM 43019</strain>
    </source>
</reference>
<protein>
    <submittedName>
        <fullName evidence="2">PDZ domain-containing protein</fullName>
    </submittedName>
</protein>
<dbReference type="AlphaFoldDB" id="A0A1I2LLB9"/>
<dbReference type="OrthoDB" id="2356897at2"/>
<evidence type="ECO:0000313" key="2">
    <source>
        <dbReference type="EMBL" id="SFF77881.1"/>
    </source>
</evidence>
<name>A0A1I2LLB9_9ACTN</name>
<dbReference type="GO" id="GO:0004252">
    <property type="term" value="F:serine-type endopeptidase activity"/>
    <property type="evidence" value="ECO:0007669"/>
    <property type="project" value="InterPro"/>
</dbReference>